<name>A0A5S3PWM9_9FLAO</name>
<protein>
    <submittedName>
        <fullName evidence="2">WG repeat-containing protein</fullName>
    </submittedName>
</protein>
<dbReference type="OrthoDB" id="679755at2"/>
<dbReference type="EMBL" id="VATY01000001">
    <property type="protein sequence ID" value="TMM59436.1"/>
    <property type="molecule type" value="Genomic_DNA"/>
</dbReference>
<dbReference type="AlphaFoldDB" id="A0A5S3PWM9"/>
<dbReference type="InterPro" id="IPR032774">
    <property type="entry name" value="WG_beta_rep"/>
</dbReference>
<gene>
    <name evidence="2" type="ORF">FEE95_08420</name>
</gene>
<proteinExistence type="predicted"/>
<evidence type="ECO:0000313" key="3">
    <source>
        <dbReference type="Proteomes" id="UP000310314"/>
    </source>
</evidence>
<dbReference type="PANTHER" id="PTHR37841">
    <property type="entry name" value="GLR2918 PROTEIN"/>
    <property type="match status" value="1"/>
</dbReference>
<dbReference type="Pfam" id="PF14903">
    <property type="entry name" value="WG_beta_rep"/>
    <property type="match status" value="2"/>
</dbReference>
<feature type="signal peptide" evidence="1">
    <location>
        <begin position="1"/>
        <end position="21"/>
    </location>
</feature>
<dbReference type="PANTHER" id="PTHR37841:SF1">
    <property type="entry name" value="DUF3298 DOMAIN-CONTAINING PROTEIN"/>
    <property type="match status" value="1"/>
</dbReference>
<comment type="caution">
    <text evidence="2">The sequence shown here is derived from an EMBL/GenBank/DDBJ whole genome shotgun (WGS) entry which is preliminary data.</text>
</comment>
<reference evidence="2 3" key="1">
    <citation type="submission" date="2019-05" db="EMBL/GenBank/DDBJ databases">
        <authorList>
            <person name="Zhang J.-Y."/>
            <person name="Feg X."/>
            <person name="Du Z.-J."/>
        </authorList>
    </citation>
    <scope>NUCLEOTIDE SEQUENCE [LARGE SCALE GENOMIC DNA]</scope>
    <source>
        <strain evidence="2 3">RZ26</strain>
    </source>
</reference>
<keyword evidence="3" id="KW-1185">Reference proteome</keyword>
<evidence type="ECO:0000256" key="1">
    <source>
        <dbReference type="SAM" id="SignalP"/>
    </source>
</evidence>
<sequence length="604" mass="69289">MKNSVLTFSIILLSLFAPMQAQDINPEMEAFLERIDGASLEELEKELDEGIEGIKAFMGFFDAPGEEPKMITDEEERLTEPFRIDTSVVKVMTQQFENMGFLQTFKENKSHLKFDKIDDDYWNQADLSESMEEWFVPRKIYYRNSTPVMSGIENNKISFFWEEDWGDIKVIDSIEIDYNIRYTKAYDSLQLTKKTKKLNYKQGVVKVKKIEKNHLYITISDAYADGMYLRAFNKDGKPLGQNSSSFSPTADDSAGDTMAAMLSLLEDVQGRLKKDKFNDVEELKKYLIKNVSKIEGGKDTDGVNHRKYFFRGNIDTIMLYFQTEEGFQTVPFTATNNGLFRKILLNQTKEHLIFMDEDAKEIFRIDERPLERIGNRFFMEDETYFYLNIADKRLNKMEAVNVYETSNGHVFIQQNLEHGFIAHDVNLKKLSDLEFSNVWYVNKEYAHALSHDKEVYTIDSVGNIKKVEGVDEIVIQSEGLTMVRSNEKYGFMDVSGKVIVPCTYADAEAFSEGLAIIKNDEGQYGFVDKTGEIILPLVYNRANSFENGIALVSKGDGYLLINKTGKVIVKTDSNGYFINGTGVQKTYQLGDKKYDAFGKLISQE</sequence>
<accession>A0A5S3PWM9</accession>
<organism evidence="2 3">
    <name type="scientific">Maribacter algarum</name>
    <name type="common">ex Zhang et al. 2020</name>
    <dbReference type="NCBI Taxonomy" id="2578118"/>
    <lineage>
        <taxon>Bacteria</taxon>
        <taxon>Pseudomonadati</taxon>
        <taxon>Bacteroidota</taxon>
        <taxon>Flavobacteriia</taxon>
        <taxon>Flavobacteriales</taxon>
        <taxon>Flavobacteriaceae</taxon>
        <taxon>Maribacter</taxon>
    </lineage>
</organism>
<dbReference type="RefSeq" id="WP_138657425.1">
    <property type="nucleotide sequence ID" value="NZ_VATY01000001.1"/>
</dbReference>
<feature type="chain" id="PRO_5024312526" evidence="1">
    <location>
        <begin position="22"/>
        <end position="604"/>
    </location>
</feature>
<evidence type="ECO:0000313" key="2">
    <source>
        <dbReference type="EMBL" id="TMM59436.1"/>
    </source>
</evidence>
<keyword evidence="1" id="KW-0732">Signal</keyword>
<dbReference type="Proteomes" id="UP000310314">
    <property type="component" value="Unassembled WGS sequence"/>
</dbReference>